<reference evidence="1" key="1">
    <citation type="submission" date="2020-11" db="EMBL/GenBank/DDBJ databases">
        <authorList>
            <person name="Tran Van P."/>
        </authorList>
    </citation>
    <scope>NUCLEOTIDE SEQUENCE</scope>
</reference>
<protein>
    <submittedName>
        <fullName evidence="1">Uncharacterized protein</fullName>
    </submittedName>
</protein>
<gene>
    <name evidence="1" type="ORF">TPSB3V08_LOCUS10741</name>
</gene>
<dbReference type="AlphaFoldDB" id="A0A7R9HCK2"/>
<accession>A0A7R9HCK2</accession>
<dbReference type="EMBL" id="OD010305">
    <property type="protein sequence ID" value="CAD7416022.1"/>
    <property type="molecule type" value="Genomic_DNA"/>
</dbReference>
<name>A0A7R9HCK2_TIMPO</name>
<sequence>MEDGLPILESVEIKPDWDFGILIKSEPGANDYINDKEQLCITDEINIKDEPLFKDEIITKDAILITDEIHIKDEITLDYERAKTFLVDKNVLLKAVVSCLRAVAIARLTEVKFITIYSKWKMVLITP</sequence>
<proteinExistence type="predicted"/>
<evidence type="ECO:0000313" key="1">
    <source>
        <dbReference type="EMBL" id="CAD7416022.1"/>
    </source>
</evidence>
<organism evidence="1">
    <name type="scientific">Timema poppense</name>
    <name type="common">Walking stick</name>
    <dbReference type="NCBI Taxonomy" id="170557"/>
    <lineage>
        <taxon>Eukaryota</taxon>
        <taxon>Metazoa</taxon>
        <taxon>Ecdysozoa</taxon>
        <taxon>Arthropoda</taxon>
        <taxon>Hexapoda</taxon>
        <taxon>Insecta</taxon>
        <taxon>Pterygota</taxon>
        <taxon>Neoptera</taxon>
        <taxon>Polyneoptera</taxon>
        <taxon>Phasmatodea</taxon>
        <taxon>Timematodea</taxon>
        <taxon>Timematoidea</taxon>
        <taxon>Timematidae</taxon>
        <taxon>Timema</taxon>
    </lineage>
</organism>